<gene>
    <name evidence="1" type="ORF">AKO1_002884</name>
    <name evidence="2" type="ORF">AKO1_014956</name>
</gene>
<evidence type="ECO:0000313" key="1">
    <source>
        <dbReference type="EMBL" id="KAL0476636.1"/>
    </source>
</evidence>
<dbReference type="EMBL" id="JAOPGA020001144">
    <property type="protein sequence ID" value="KAL0485509.1"/>
    <property type="molecule type" value="Genomic_DNA"/>
</dbReference>
<evidence type="ECO:0000313" key="3">
    <source>
        <dbReference type="Proteomes" id="UP001431209"/>
    </source>
</evidence>
<dbReference type="EMBL" id="JAOPGA020000071">
    <property type="protein sequence ID" value="KAL0476636.1"/>
    <property type="molecule type" value="Genomic_DNA"/>
</dbReference>
<proteinExistence type="predicted"/>
<protein>
    <submittedName>
        <fullName evidence="2">Heat-inducible transcription repressor HrcA</fullName>
    </submittedName>
</protein>
<reference evidence="1 3" key="1">
    <citation type="submission" date="2024-03" db="EMBL/GenBank/DDBJ databases">
        <title>The Acrasis kona genome and developmental transcriptomes reveal deep origins of eukaryotic multicellular pathways.</title>
        <authorList>
            <person name="Sheikh S."/>
            <person name="Fu C.-J."/>
            <person name="Brown M.W."/>
            <person name="Baldauf S.L."/>
        </authorList>
    </citation>
    <scope>NUCLEOTIDE SEQUENCE [LARGE SCALE GENOMIC DNA]</scope>
    <source>
        <strain evidence="1 3">ATCC MYA-3509</strain>
    </source>
</reference>
<keyword evidence="3" id="KW-1185">Reference proteome</keyword>
<comment type="caution">
    <text evidence="1">The sequence shown here is derived from an EMBL/GenBank/DDBJ whole genome shotgun (WGS) entry which is preliminary data.</text>
</comment>
<sequence>MVHSAWNSFDTTMSTMTTTSESPGSPDFSANDIGYSINDPKITIVKEVVVDSIIENRTIERHHRNIVQEIREQPIVEVEKIRKTRYVEDPTETIVIEEPTQYENIVRGPQTSQIQQEQVQTDTIRMVERPFDIRRYGNVQQTHKKKSKFF</sequence>
<name>A0AAW2YGZ6_9EUKA</name>
<dbReference type="AlphaFoldDB" id="A0AAW2YGZ6"/>
<evidence type="ECO:0000313" key="2">
    <source>
        <dbReference type="EMBL" id="KAL0485509.1"/>
    </source>
</evidence>
<dbReference type="Proteomes" id="UP001431209">
    <property type="component" value="Unassembled WGS sequence"/>
</dbReference>
<accession>A0AAW2YGZ6</accession>
<organism evidence="1 3">
    <name type="scientific">Acrasis kona</name>
    <dbReference type="NCBI Taxonomy" id="1008807"/>
    <lineage>
        <taxon>Eukaryota</taxon>
        <taxon>Discoba</taxon>
        <taxon>Heterolobosea</taxon>
        <taxon>Tetramitia</taxon>
        <taxon>Eutetramitia</taxon>
        <taxon>Acrasidae</taxon>
        <taxon>Acrasis</taxon>
    </lineage>
</organism>